<reference evidence="2 3" key="1">
    <citation type="submission" date="2018-09" db="EMBL/GenBank/DDBJ databases">
        <title>Phylogeny of the Shewanellaceae, and recommendation for two new genera, Pseudoshewanella and Parashewanella.</title>
        <authorList>
            <person name="Wang G."/>
        </authorList>
    </citation>
    <scope>NUCLEOTIDE SEQUENCE [LARGE SCALE GENOMIC DNA]</scope>
    <source>
        <strain evidence="2 3">C51</strain>
    </source>
</reference>
<dbReference type="OrthoDB" id="1347838at2"/>
<proteinExistence type="predicted"/>
<comment type="caution">
    <text evidence="2">The sequence shown here is derived from an EMBL/GenBank/DDBJ whole genome shotgun (WGS) entry which is preliminary data.</text>
</comment>
<keyword evidence="1" id="KW-0472">Membrane</keyword>
<evidence type="ECO:0000313" key="3">
    <source>
        <dbReference type="Proteomes" id="UP000281474"/>
    </source>
</evidence>
<keyword evidence="1" id="KW-0812">Transmembrane</keyword>
<dbReference type="InterPro" id="IPR025982">
    <property type="entry name" value="SieB"/>
</dbReference>
<accession>A0A3L8PYU0</accession>
<organism evidence="2 3">
    <name type="scientific">Parashewanella curva</name>
    <dbReference type="NCBI Taxonomy" id="2338552"/>
    <lineage>
        <taxon>Bacteria</taxon>
        <taxon>Pseudomonadati</taxon>
        <taxon>Pseudomonadota</taxon>
        <taxon>Gammaproteobacteria</taxon>
        <taxon>Alteromonadales</taxon>
        <taxon>Shewanellaceae</taxon>
        <taxon>Parashewanella</taxon>
    </lineage>
</organism>
<dbReference type="AlphaFoldDB" id="A0A3L8PYU0"/>
<keyword evidence="3" id="KW-1185">Reference proteome</keyword>
<name>A0A3L8PYU0_9GAMM</name>
<feature type="transmembrane region" description="Helical" evidence="1">
    <location>
        <begin position="21"/>
        <end position="40"/>
    </location>
</feature>
<dbReference type="RefSeq" id="WP_121838154.1">
    <property type="nucleotide sequence ID" value="NZ_ML014763.1"/>
</dbReference>
<gene>
    <name evidence="2" type="ORF">D5018_06255</name>
</gene>
<dbReference type="EMBL" id="QZEI01000014">
    <property type="protein sequence ID" value="RLV60547.1"/>
    <property type="molecule type" value="Genomic_DNA"/>
</dbReference>
<sequence>MAKFSHYIKKYLTQTRWLYTLMLWTLLLSSSLLFLPASIINQLGLSGLQQSQQHFIGLSLLISAAYFLAKLCDHLLDAGIEHYSEKRINAVIDEKINFFDAYERALLREFFLQSSPILSLPMDNLAVQSLTKAHIIECIGNEQHFAIQSATADYKITLQARRKLNRKILRLPEGTPNELELQRLIKSRPAFINNLSSTRKQVA</sequence>
<keyword evidence="1" id="KW-1133">Transmembrane helix</keyword>
<dbReference type="Pfam" id="PF14163">
    <property type="entry name" value="SieB"/>
    <property type="match status" value="1"/>
</dbReference>
<dbReference type="Proteomes" id="UP000281474">
    <property type="component" value="Unassembled WGS sequence"/>
</dbReference>
<evidence type="ECO:0000256" key="1">
    <source>
        <dbReference type="SAM" id="Phobius"/>
    </source>
</evidence>
<evidence type="ECO:0000313" key="2">
    <source>
        <dbReference type="EMBL" id="RLV60547.1"/>
    </source>
</evidence>
<protein>
    <recommendedName>
        <fullName evidence="4">Superinfection exclusion protein B</fullName>
    </recommendedName>
</protein>
<evidence type="ECO:0008006" key="4">
    <source>
        <dbReference type="Google" id="ProtNLM"/>
    </source>
</evidence>